<reference evidence="2 3" key="1">
    <citation type="submission" date="2017-06" db="EMBL/GenBank/DDBJ databases">
        <title>A platform for efficient transgenesis in Macrostomum lignano, a flatworm model organism for stem cell research.</title>
        <authorList>
            <person name="Berezikov E."/>
        </authorList>
    </citation>
    <scope>NUCLEOTIDE SEQUENCE [LARGE SCALE GENOMIC DNA]</scope>
    <source>
        <strain evidence="2">DV1</strain>
        <tissue evidence="2">Whole organism</tissue>
    </source>
</reference>
<name>A0A267FR63_9PLAT</name>
<organism evidence="2 3">
    <name type="scientific">Macrostomum lignano</name>
    <dbReference type="NCBI Taxonomy" id="282301"/>
    <lineage>
        <taxon>Eukaryota</taxon>
        <taxon>Metazoa</taxon>
        <taxon>Spiralia</taxon>
        <taxon>Lophotrochozoa</taxon>
        <taxon>Platyhelminthes</taxon>
        <taxon>Rhabditophora</taxon>
        <taxon>Macrostomorpha</taxon>
        <taxon>Macrostomida</taxon>
        <taxon>Macrostomidae</taxon>
        <taxon>Macrostomum</taxon>
    </lineage>
</organism>
<evidence type="ECO:0000256" key="1">
    <source>
        <dbReference type="SAM" id="SignalP"/>
    </source>
</evidence>
<proteinExistence type="predicted"/>
<dbReference type="EMBL" id="NIVC01000877">
    <property type="protein sequence ID" value="PAA75519.1"/>
    <property type="molecule type" value="Genomic_DNA"/>
</dbReference>
<evidence type="ECO:0000313" key="3">
    <source>
        <dbReference type="Proteomes" id="UP000215902"/>
    </source>
</evidence>
<sequence length="211" mass="22651">MWTAWTLVALLVAGSAQLGQANTNNSVTPVTCYHGDQTDLTASFPSGSPTCIGTLAEICHTRFYCGRCPPDLRAADCRECSRDRCNANFAMELVALMPNLRRCYVSVKKNRVISPTRLFCAGNQSCSTSSKPGHSILVGCESHCGMFSWENCEFCHTDLCNIGGETFNNEKVRTVLSDQTVSVSSPRAGPAALVAALAAAAPLLAVRLLRL</sequence>
<feature type="signal peptide" evidence="1">
    <location>
        <begin position="1"/>
        <end position="21"/>
    </location>
</feature>
<accession>A0A267FR63</accession>
<dbReference type="Proteomes" id="UP000215902">
    <property type="component" value="Unassembled WGS sequence"/>
</dbReference>
<feature type="chain" id="PRO_5012153479" description="DUF753 domain-containing protein" evidence="1">
    <location>
        <begin position="22"/>
        <end position="211"/>
    </location>
</feature>
<comment type="caution">
    <text evidence="2">The sequence shown here is derived from an EMBL/GenBank/DDBJ whole genome shotgun (WGS) entry which is preliminary data.</text>
</comment>
<protein>
    <recommendedName>
        <fullName evidence="4">DUF753 domain-containing protein</fullName>
    </recommendedName>
</protein>
<evidence type="ECO:0008006" key="4">
    <source>
        <dbReference type="Google" id="ProtNLM"/>
    </source>
</evidence>
<gene>
    <name evidence="2" type="ORF">BOX15_Mlig012756g1</name>
</gene>
<dbReference type="AlphaFoldDB" id="A0A267FR63"/>
<evidence type="ECO:0000313" key="2">
    <source>
        <dbReference type="EMBL" id="PAA75519.1"/>
    </source>
</evidence>
<keyword evidence="1" id="KW-0732">Signal</keyword>
<keyword evidence="3" id="KW-1185">Reference proteome</keyword>